<dbReference type="KEGG" id="het:BBW65_07640"/>
<dbReference type="InterPro" id="IPR046118">
    <property type="entry name" value="DUF6115"/>
</dbReference>
<evidence type="ECO:0000313" key="3">
    <source>
        <dbReference type="Proteomes" id="UP000092884"/>
    </source>
</evidence>
<gene>
    <name evidence="2" type="ORF">BBW65_07640</name>
</gene>
<proteinExistence type="predicted"/>
<organism evidence="2 3">
    <name type="scientific">Helicobacter enhydrae</name>
    <dbReference type="NCBI Taxonomy" id="222136"/>
    <lineage>
        <taxon>Bacteria</taxon>
        <taxon>Pseudomonadati</taxon>
        <taxon>Campylobacterota</taxon>
        <taxon>Epsilonproteobacteria</taxon>
        <taxon>Campylobacterales</taxon>
        <taxon>Helicobacteraceae</taxon>
        <taxon>Helicobacter</taxon>
    </lineage>
</organism>
<evidence type="ECO:0000256" key="1">
    <source>
        <dbReference type="SAM" id="Phobius"/>
    </source>
</evidence>
<keyword evidence="1" id="KW-0812">Transmembrane</keyword>
<evidence type="ECO:0000313" key="2">
    <source>
        <dbReference type="EMBL" id="ANV98675.1"/>
    </source>
</evidence>
<dbReference type="Pfam" id="PF19610">
    <property type="entry name" value="DUF6115"/>
    <property type="match status" value="1"/>
</dbReference>
<name>A0A1B1U7M7_9HELI</name>
<dbReference type="AlphaFoldDB" id="A0A1B1U7M7"/>
<keyword evidence="1" id="KW-1133">Transmembrane helix</keyword>
<dbReference type="RefSeq" id="WP_066341664.1">
    <property type="nucleotide sequence ID" value="NZ_CP016503.1"/>
</dbReference>
<dbReference type="STRING" id="222136.BBW65_07640"/>
<dbReference type="Proteomes" id="UP000092884">
    <property type="component" value="Chromosome"/>
</dbReference>
<accession>A0A1B1U7M7</accession>
<keyword evidence="3" id="KW-1185">Reference proteome</keyword>
<dbReference type="EMBL" id="CP016503">
    <property type="protein sequence ID" value="ANV98675.1"/>
    <property type="molecule type" value="Genomic_DNA"/>
</dbReference>
<reference evidence="3" key="1">
    <citation type="submission" date="2016-07" db="EMBL/GenBank/DDBJ databases">
        <authorList>
            <person name="Florea S."/>
            <person name="Webb J.S."/>
            <person name="Jaromczyk J."/>
            <person name="Schardl C.L."/>
        </authorList>
    </citation>
    <scope>NUCLEOTIDE SEQUENCE [LARGE SCALE GENOMIC DNA]</scope>
    <source>
        <strain evidence="3">MIT 01-6242</strain>
    </source>
</reference>
<feature type="transmembrane region" description="Helical" evidence="1">
    <location>
        <begin position="6"/>
        <end position="27"/>
    </location>
</feature>
<protein>
    <recommendedName>
        <fullName evidence="4">Periplasmic protein</fullName>
    </recommendedName>
</protein>
<sequence length="176" mass="20131">MIWIEQNLGIVFSVLIGIASFLILLYVHIKDSETSKRLDKFEISIDNLHDEVYKLQKMIKKIQGEQEEKTLEIVHQVEAQTKDMISTSLSRTYEHLESIEQRVNDEIKVAVDNLSNLDDKIRGLEFFSSNANGVDEKKILSLIDEGRSVDYIAKALGITRGEVELFLQLSNITYKG</sequence>
<evidence type="ECO:0008006" key="4">
    <source>
        <dbReference type="Google" id="ProtNLM"/>
    </source>
</evidence>
<keyword evidence="1" id="KW-0472">Membrane</keyword>
<dbReference type="OrthoDB" id="5323038at2"/>